<gene>
    <name evidence="1" type="ORF">CAG72_15030</name>
</gene>
<name>A0A7X4WEN4_9GAMM</name>
<protein>
    <submittedName>
        <fullName evidence="1">Uncharacterized protein</fullName>
    </submittedName>
</protein>
<feature type="non-terminal residue" evidence="1">
    <location>
        <position position="1"/>
    </location>
</feature>
<dbReference type="EMBL" id="WXWW01000218">
    <property type="protein sequence ID" value="NAW66525.1"/>
    <property type="molecule type" value="Genomic_DNA"/>
</dbReference>
<reference evidence="1 2" key="1">
    <citation type="submission" date="2017-05" db="EMBL/GenBank/DDBJ databases">
        <title>High clonality and local adaptation shapes Vibrionaceae linages within an endangered oasis.</title>
        <authorList>
            <person name="Vazquez-Rosas-Landa M."/>
        </authorList>
    </citation>
    <scope>NUCLEOTIDE SEQUENCE [LARGE SCALE GENOMIC DNA]</scope>
    <source>
        <strain evidence="1 2">P46_P4S1P180</strain>
    </source>
</reference>
<dbReference type="AlphaFoldDB" id="A0A7X4WEN4"/>
<proteinExistence type="predicted"/>
<dbReference type="Proteomes" id="UP000465712">
    <property type="component" value="Unassembled WGS sequence"/>
</dbReference>
<comment type="caution">
    <text evidence="1">The sequence shown here is derived from an EMBL/GenBank/DDBJ whole genome shotgun (WGS) entry which is preliminary data.</text>
</comment>
<evidence type="ECO:0000313" key="2">
    <source>
        <dbReference type="Proteomes" id="UP000465712"/>
    </source>
</evidence>
<evidence type="ECO:0000313" key="1">
    <source>
        <dbReference type="EMBL" id="NAW66525.1"/>
    </source>
</evidence>
<accession>A0A7X4WEN4</accession>
<sequence>DKETIGKAARHVDKNLKIVKRRSNLYSNLSNYHKVTSVGINVLYPDFEEFVDEHIVQRASFKNFILSTNKLKSDIDDSAEIAIVSPVLKEGRYKWKGIYKEKPISFDMHDAEFKEQVLLEQIGFKNGSAIKCVLRIARELDEIGEVKTTGYSVVTVVEVTDGAETTLTAQGRRYMHTKRLQDSQGDLFA</sequence>
<organism evidence="1 2">
    <name type="scientific">Photobacterium halotolerans</name>
    <dbReference type="NCBI Taxonomy" id="265726"/>
    <lineage>
        <taxon>Bacteria</taxon>
        <taxon>Pseudomonadati</taxon>
        <taxon>Pseudomonadota</taxon>
        <taxon>Gammaproteobacteria</taxon>
        <taxon>Vibrionales</taxon>
        <taxon>Vibrionaceae</taxon>
        <taxon>Photobacterium</taxon>
    </lineage>
</organism>